<dbReference type="Gene3D" id="3.40.50.2300">
    <property type="match status" value="1"/>
</dbReference>
<protein>
    <recommendedName>
        <fullName evidence="3">Response regulatory domain-containing protein</fullName>
    </recommendedName>
</protein>
<dbReference type="InterPro" id="IPR036457">
    <property type="entry name" value="PPM-type-like_dom_sf"/>
</dbReference>
<comment type="caution">
    <text evidence="4">The sequence shown here is derived from an EMBL/GenBank/DDBJ whole genome shotgun (WGS) entry which is preliminary data.</text>
</comment>
<keyword evidence="1" id="KW-0378">Hydrolase</keyword>
<proteinExistence type="predicted"/>
<organism evidence="4 5">
    <name type="scientific">Streptomyces dioscori</name>
    <dbReference type="NCBI Taxonomy" id="2109333"/>
    <lineage>
        <taxon>Bacteria</taxon>
        <taxon>Bacillati</taxon>
        <taxon>Actinomycetota</taxon>
        <taxon>Actinomycetes</taxon>
        <taxon>Kitasatosporales</taxon>
        <taxon>Streptomycetaceae</taxon>
        <taxon>Streptomyces</taxon>
        <taxon>Streptomyces aurantiacus group</taxon>
    </lineage>
</organism>
<gene>
    <name evidence="4" type="ORF">C6Y14_02550</name>
</gene>
<dbReference type="EMBL" id="PYBJ01000001">
    <property type="protein sequence ID" value="PSM44996.1"/>
    <property type="molecule type" value="Genomic_DNA"/>
</dbReference>
<reference evidence="4 5" key="1">
    <citation type="submission" date="2018-03" db="EMBL/GenBank/DDBJ databases">
        <title>Streptomyces dioscori sp. nov., a novel endophytic actinobacterium isolated from bulbil of Dioscorea bulbifera L.</title>
        <authorList>
            <person name="Zhikuan W."/>
        </authorList>
    </citation>
    <scope>NUCLEOTIDE SEQUENCE [LARGE SCALE GENOMIC DNA]</scope>
    <source>
        <strain evidence="4 5">A217</strain>
    </source>
</reference>
<dbReference type="GO" id="GO:0016791">
    <property type="term" value="F:phosphatase activity"/>
    <property type="evidence" value="ECO:0007669"/>
    <property type="project" value="TreeGrafter"/>
</dbReference>
<keyword evidence="5" id="KW-1185">Reference proteome</keyword>
<evidence type="ECO:0000313" key="4">
    <source>
        <dbReference type="EMBL" id="PSM44996.1"/>
    </source>
</evidence>
<accession>A0A2P8QFI3</accession>
<dbReference type="InterPro" id="IPR052016">
    <property type="entry name" value="Bact_Sigma-Reg"/>
</dbReference>
<dbReference type="InterPro" id="IPR011006">
    <property type="entry name" value="CheY-like_superfamily"/>
</dbReference>
<dbReference type="Gene3D" id="3.60.40.10">
    <property type="entry name" value="PPM-type phosphatase domain"/>
    <property type="match status" value="1"/>
</dbReference>
<dbReference type="SMART" id="SM00448">
    <property type="entry name" value="REC"/>
    <property type="match status" value="1"/>
</dbReference>
<feature type="modified residue" description="4-aspartylphosphate" evidence="2">
    <location>
        <position position="64"/>
    </location>
</feature>
<dbReference type="AlphaFoldDB" id="A0A2P8QFI3"/>
<evidence type="ECO:0000259" key="3">
    <source>
        <dbReference type="PROSITE" id="PS50110"/>
    </source>
</evidence>
<name>A0A2P8QFI3_9ACTN</name>
<dbReference type="Pfam" id="PF07228">
    <property type="entry name" value="SpoIIE"/>
    <property type="match status" value="1"/>
</dbReference>
<evidence type="ECO:0000256" key="2">
    <source>
        <dbReference type="PROSITE-ProRule" id="PRU00169"/>
    </source>
</evidence>
<evidence type="ECO:0000256" key="1">
    <source>
        <dbReference type="ARBA" id="ARBA00022801"/>
    </source>
</evidence>
<dbReference type="GO" id="GO:0000160">
    <property type="term" value="P:phosphorelay signal transduction system"/>
    <property type="evidence" value="ECO:0007669"/>
    <property type="project" value="InterPro"/>
</dbReference>
<dbReference type="SUPFAM" id="SSF81606">
    <property type="entry name" value="PP2C-like"/>
    <property type="match status" value="1"/>
</dbReference>
<dbReference type="OrthoDB" id="7943561at2"/>
<dbReference type="PROSITE" id="PS50110">
    <property type="entry name" value="RESPONSE_REGULATORY"/>
    <property type="match status" value="1"/>
</dbReference>
<dbReference type="SMART" id="SM00331">
    <property type="entry name" value="PP2C_SIG"/>
    <property type="match status" value="1"/>
</dbReference>
<dbReference type="PANTHER" id="PTHR43156:SF2">
    <property type="entry name" value="STAGE II SPORULATION PROTEIN E"/>
    <property type="match status" value="1"/>
</dbReference>
<dbReference type="RefSeq" id="WP_107014751.1">
    <property type="nucleotide sequence ID" value="NZ_KZ679038.1"/>
</dbReference>
<dbReference type="Proteomes" id="UP000240429">
    <property type="component" value="Unassembled WGS sequence"/>
</dbReference>
<evidence type="ECO:0000313" key="5">
    <source>
        <dbReference type="Proteomes" id="UP000240429"/>
    </source>
</evidence>
<dbReference type="InterPro" id="IPR001932">
    <property type="entry name" value="PPM-type_phosphatase-like_dom"/>
</dbReference>
<feature type="domain" description="Response regulatory" evidence="3">
    <location>
        <begin position="12"/>
        <end position="132"/>
    </location>
</feature>
<dbReference type="Pfam" id="PF00072">
    <property type="entry name" value="Response_reg"/>
    <property type="match status" value="1"/>
</dbReference>
<dbReference type="InterPro" id="IPR001789">
    <property type="entry name" value="Sig_transdc_resp-reg_receiver"/>
</dbReference>
<keyword evidence="2" id="KW-0597">Phosphoprotein</keyword>
<dbReference type="SUPFAM" id="SSF52172">
    <property type="entry name" value="CheY-like"/>
    <property type="match status" value="1"/>
</dbReference>
<sequence>MTDSAQERLPATVLVVDDNETNRYVLTSWLQRAGHSVISASTGEQGLDRLHGGPGTLPDIAIIDVRLPDMSGFEVSERVKNSPRTAHLPIIQISAAAITPDDHAEGLRRGADAYLDQPIDPGELLATVSATLRYARARQRAEKLAHRLIALNQATLDVYSAVGFHSFASAATGGAAAVLDSPASAVFLSPQTQAVHSMTDDAQATVRIHPAHPGLLKQLAAHSLSQDTGVAIVRVPHGQWQAMLPGDHLAGDVALAVARTKRGRPPVCLAVPVTALRSADDEQLLQQLANAGALALEALRTYNEEHALGLALQRSFLPKELPTVPGVQLAFRYLPASEHAEIGGDFYEAVRTVGGLLLAIGDVVGHSVTAATVMGEVRHALRAYAVEGHPPHHILDRLETLLGQSQPGITVTLCLVLVEPDERRLHIANAGHLPPLVIDPEKGPRFHEPHGPLIGLGLPHPPPTVVEAPPGTRLLMVTDGLVEVRTAHLDATLAEFREAVADGPTDLEEMCDLLLARFGQNKDDDIALITALFT</sequence>
<dbReference type="PANTHER" id="PTHR43156">
    <property type="entry name" value="STAGE II SPORULATION PROTEIN E-RELATED"/>
    <property type="match status" value="1"/>
</dbReference>